<dbReference type="EMBL" id="CM017328">
    <property type="protein sequence ID" value="KAE8125999.1"/>
    <property type="molecule type" value="Genomic_DNA"/>
</dbReference>
<evidence type="ECO:0000256" key="6">
    <source>
        <dbReference type="ARBA" id="ARBA00033335"/>
    </source>
</evidence>
<accession>A0A5N6RWC5</accession>
<evidence type="ECO:0000313" key="10">
    <source>
        <dbReference type="EMBL" id="KAE8125999.1"/>
    </source>
</evidence>
<comment type="catalytic activity">
    <reaction evidence="1">
        <text>Hydrolysis of (1-&gt;3)-beta-D-glucosidic linkages in (1-&gt;3)-beta-D-glucans.</text>
        <dbReference type="EC" id="3.2.1.39"/>
    </reaction>
</comment>
<dbReference type="EC" id="3.2.1.39" evidence="3"/>
<evidence type="ECO:0000256" key="5">
    <source>
        <dbReference type="ARBA" id="ARBA00023295"/>
    </source>
</evidence>
<evidence type="ECO:0000313" key="11">
    <source>
        <dbReference type="Proteomes" id="UP000327013"/>
    </source>
</evidence>
<dbReference type="InterPro" id="IPR044965">
    <property type="entry name" value="Glyco_hydro_17_plant"/>
</dbReference>
<dbReference type="InterPro" id="IPR000490">
    <property type="entry name" value="Glyco_hydro_17"/>
</dbReference>
<reference evidence="10 11" key="1">
    <citation type="submission" date="2019-06" db="EMBL/GenBank/DDBJ databases">
        <title>A chromosomal-level reference genome of Carpinus fangiana (Coryloideae, Betulaceae).</title>
        <authorList>
            <person name="Yang X."/>
            <person name="Wang Z."/>
            <person name="Zhang L."/>
            <person name="Hao G."/>
            <person name="Liu J."/>
            <person name="Yang Y."/>
        </authorList>
    </citation>
    <scope>NUCLEOTIDE SEQUENCE [LARGE SCALE GENOMIC DNA]</scope>
    <source>
        <strain evidence="10">Cfa_2016G</strain>
        <tissue evidence="10">Leaf</tissue>
    </source>
</reference>
<dbReference type="SUPFAM" id="SSF51445">
    <property type="entry name" value="(Trans)glycosidases"/>
    <property type="match status" value="1"/>
</dbReference>
<evidence type="ECO:0000256" key="2">
    <source>
        <dbReference type="ARBA" id="ARBA00008773"/>
    </source>
</evidence>
<gene>
    <name evidence="10" type="ORF">FH972_020757</name>
</gene>
<dbReference type="InterPro" id="IPR017853">
    <property type="entry name" value="GH"/>
</dbReference>
<evidence type="ECO:0000256" key="4">
    <source>
        <dbReference type="ARBA" id="ARBA00022801"/>
    </source>
</evidence>
<dbReference type="Pfam" id="PF00332">
    <property type="entry name" value="Glyco_hydro_17"/>
    <property type="match status" value="1"/>
</dbReference>
<keyword evidence="5" id="KW-0326">Glycosidase</keyword>
<name>A0A5N6RWC5_9ROSI</name>
<dbReference type="GO" id="GO:0005975">
    <property type="term" value="P:carbohydrate metabolic process"/>
    <property type="evidence" value="ECO:0007669"/>
    <property type="project" value="InterPro"/>
</dbReference>
<evidence type="ECO:0000256" key="3">
    <source>
        <dbReference type="ARBA" id="ARBA00012780"/>
    </source>
</evidence>
<evidence type="ECO:0000256" key="7">
    <source>
        <dbReference type="ARBA" id="ARBA00033417"/>
    </source>
</evidence>
<dbReference type="GO" id="GO:0042973">
    <property type="term" value="F:glucan endo-1,3-beta-D-glucosidase activity"/>
    <property type="evidence" value="ECO:0007669"/>
    <property type="project" value="UniProtKB-EC"/>
</dbReference>
<dbReference type="OrthoDB" id="941679at2759"/>
<evidence type="ECO:0000256" key="8">
    <source>
        <dbReference type="RuleBase" id="RU004335"/>
    </source>
</evidence>
<feature type="chain" id="PRO_5024289243" description="glucan endo-1,3-beta-D-glucosidase" evidence="9">
    <location>
        <begin position="21"/>
        <end position="356"/>
    </location>
</feature>
<dbReference type="Gene3D" id="3.20.20.80">
    <property type="entry name" value="Glycosidases"/>
    <property type="match status" value="1"/>
</dbReference>
<dbReference type="Proteomes" id="UP000327013">
    <property type="component" value="Chromosome 8"/>
</dbReference>
<protein>
    <recommendedName>
        <fullName evidence="3">glucan endo-1,3-beta-D-glucosidase</fullName>
        <ecNumber evidence="3">3.2.1.39</ecNumber>
    </recommendedName>
    <alternativeName>
        <fullName evidence="6">(1-&gt;3)-beta-glucan endohydrolase</fullName>
    </alternativeName>
    <alternativeName>
        <fullName evidence="7">Beta-1,3-endoglucanase</fullName>
    </alternativeName>
</protein>
<sequence>MALFWVVLFSAVAAISSAEASLYNNGVCYGPSHNGVPDLAVAISHYRKFGLTRIRLMEYDEYDVGALHAMGFEVSFGVNNDELQTLASSYGAVEDWFEKKVENIIKYNYFVINYIVVGDEAIPGPLAQYVLPVVASLIRLFQSKNKPLIKVTAAVSPAVLSNLLPPSKAEFTTEIRNHMVPLVYTLAEWGFPLMIKVYPYKYYAAGLISKEFATFTARHRRPPVFQDGNLSYWNMFDVMVDSFLWAMEKEGVPNGGSIVVGETGWPSAGNGNFTTPKLARTYNQNFLNHITSKDGTPKRPYVINAGFVYSMFDDNLKPEGAEQHFGISNIDYKPAYHLVFPNASNIEAVNGGHRNT</sequence>
<keyword evidence="4" id="KW-0378">Hydrolase</keyword>
<organism evidence="10 11">
    <name type="scientific">Carpinus fangiana</name>
    <dbReference type="NCBI Taxonomy" id="176857"/>
    <lineage>
        <taxon>Eukaryota</taxon>
        <taxon>Viridiplantae</taxon>
        <taxon>Streptophyta</taxon>
        <taxon>Embryophyta</taxon>
        <taxon>Tracheophyta</taxon>
        <taxon>Spermatophyta</taxon>
        <taxon>Magnoliopsida</taxon>
        <taxon>eudicotyledons</taxon>
        <taxon>Gunneridae</taxon>
        <taxon>Pentapetalae</taxon>
        <taxon>rosids</taxon>
        <taxon>fabids</taxon>
        <taxon>Fagales</taxon>
        <taxon>Betulaceae</taxon>
        <taxon>Carpinus</taxon>
    </lineage>
</organism>
<evidence type="ECO:0000256" key="9">
    <source>
        <dbReference type="SAM" id="SignalP"/>
    </source>
</evidence>
<keyword evidence="9" id="KW-0732">Signal</keyword>
<proteinExistence type="inferred from homology"/>
<keyword evidence="11" id="KW-1185">Reference proteome</keyword>
<dbReference type="PANTHER" id="PTHR32227">
    <property type="entry name" value="GLUCAN ENDO-1,3-BETA-GLUCOSIDASE BG1-RELATED-RELATED"/>
    <property type="match status" value="1"/>
</dbReference>
<dbReference type="AlphaFoldDB" id="A0A5N6RWC5"/>
<feature type="signal peptide" evidence="9">
    <location>
        <begin position="1"/>
        <end position="20"/>
    </location>
</feature>
<comment type="similarity">
    <text evidence="2 8">Belongs to the glycosyl hydrolase 17 family.</text>
</comment>
<evidence type="ECO:0000256" key="1">
    <source>
        <dbReference type="ARBA" id="ARBA00000382"/>
    </source>
</evidence>